<dbReference type="RefSeq" id="WP_133573201.1">
    <property type="nucleotide sequence ID" value="NZ_SNYR01000003.1"/>
</dbReference>
<comment type="catalytic activity">
    <reaction evidence="4 5">
        <text>L-glutaminyl-[peptide chain release factor] + S-adenosyl-L-methionine = N(5)-methyl-L-glutaminyl-[peptide chain release factor] + S-adenosyl-L-homocysteine + H(+)</text>
        <dbReference type="Rhea" id="RHEA:42896"/>
        <dbReference type="Rhea" id="RHEA-COMP:10271"/>
        <dbReference type="Rhea" id="RHEA-COMP:10272"/>
        <dbReference type="ChEBI" id="CHEBI:15378"/>
        <dbReference type="ChEBI" id="CHEBI:30011"/>
        <dbReference type="ChEBI" id="CHEBI:57856"/>
        <dbReference type="ChEBI" id="CHEBI:59789"/>
        <dbReference type="ChEBI" id="CHEBI:61891"/>
        <dbReference type="EC" id="2.1.1.297"/>
    </reaction>
</comment>
<dbReference type="GO" id="GO:0003676">
    <property type="term" value="F:nucleic acid binding"/>
    <property type="evidence" value="ECO:0007669"/>
    <property type="project" value="InterPro"/>
</dbReference>
<dbReference type="PANTHER" id="PTHR18895">
    <property type="entry name" value="HEMK METHYLTRANSFERASE"/>
    <property type="match status" value="1"/>
</dbReference>
<organism evidence="8 9">
    <name type="scientific">Maritalea mobilis</name>
    <dbReference type="NCBI Taxonomy" id="483324"/>
    <lineage>
        <taxon>Bacteria</taxon>
        <taxon>Pseudomonadati</taxon>
        <taxon>Pseudomonadota</taxon>
        <taxon>Alphaproteobacteria</taxon>
        <taxon>Hyphomicrobiales</taxon>
        <taxon>Devosiaceae</taxon>
        <taxon>Maritalea</taxon>
    </lineage>
</organism>
<accession>A0A4V3DAD4</accession>
<evidence type="ECO:0000259" key="7">
    <source>
        <dbReference type="Pfam" id="PF17827"/>
    </source>
</evidence>
<dbReference type="AlphaFoldDB" id="A0A4V3DAD4"/>
<proteinExistence type="inferred from homology"/>
<dbReference type="GO" id="GO:0032259">
    <property type="term" value="P:methylation"/>
    <property type="evidence" value="ECO:0007669"/>
    <property type="project" value="UniProtKB-KW"/>
</dbReference>
<evidence type="ECO:0000256" key="5">
    <source>
        <dbReference type="HAMAP-Rule" id="MF_02126"/>
    </source>
</evidence>
<feature type="domain" description="Methyltransferase small" evidence="6">
    <location>
        <begin position="114"/>
        <end position="205"/>
    </location>
</feature>
<dbReference type="NCBIfam" id="TIGR03534">
    <property type="entry name" value="RF_mod_PrmC"/>
    <property type="match status" value="1"/>
</dbReference>
<dbReference type="HAMAP" id="MF_02126">
    <property type="entry name" value="RF_methyltr_PrmC"/>
    <property type="match status" value="1"/>
</dbReference>
<dbReference type="CDD" id="cd02440">
    <property type="entry name" value="AdoMet_MTases"/>
    <property type="match status" value="1"/>
</dbReference>
<protein>
    <recommendedName>
        <fullName evidence="5">Release factor glutamine methyltransferase</fullName>
        <shortName evidence="5">RF MTase</shortName>
        <ecNumber evidence="5">2.1.1.297</ecNumber>
    </recommendedName>
    <alternativeName>
        <fullName evidence="5">N5-glutamine methyltransferase PrmC</fullName>
    </alternativeName>
    <alternativeName>
        <fullName evidence="5">Protein-(glutamine-N5) MTase PrmC</fullName>
    </alternativeName>
    <alternativeName>
        <fullName evidence="5">Protein-glutamine N-methyltransferase PrmC</fullName>
    </alternativeName>
</protein>
<keyword evidence="9" id="KW-1185">Reference proteome</keyword>
<dbReference type="GO" id="GO:0102559">
    <property type="term" value="F:peptide chain release factor N(5)-glutamine methyltransferase activity"/>
    <property type="evidence" value="ECO:0007669"/>
    <property type="project" value="UniProtKB-EC"/>
</dbReference>
<dbReference type="InterPro" id="IPR040758">
    <property type="entry name" value="PrmC_N"/>
</dbReference>
<dbReference type="Gene3D" id="1.10.8.10">
    <property type="entry name" value="DNA helicase RuvA subunit, C-terminal domain"/>
    <property type="match status" value="1"/>
</dbReference>
<feature type="binding site" evidence="5">
    <location>
        <begin position="127"/>
        <end position="131"/>
    </location>
    <ligand>
        <name>S-adenosyl-L-methionine</name>
        <dbReference type="ChEBI" id="CHEBI:59789"/>
    </ligand>
</feature>
<gene>
    <name evidence="5" type="primary">prmC</name>
    <name evidence="8" type="ORF">ATL17_2577</name>
</gene>
<dbReference type="EMBL" id="SNYR01000003">
    <property type="protein sequence ID" value="TDQ61480.1"/>
    <property type="molecule type" value="Genomic_DNA"/>
</dbReference>
<comment type="similarity">
    <text evidence="5">Belongs to the protein N5-glutamine methyltransferase family. PrmC subfamily.</text>
</comment>
<dbReference type="Pfam" id="PF17827">
    <property type="entry name" value="PrmC_N"/>
    <property type="match status" value="1"/>
</dbReference>
<comment type="caution">
    <text evidence="8">The sequence shown here is derived from an EMBL/GenBank/DDBJ whole genome shotgun (WGS) entry which is preliminary data.</text>
</comment>
<evidence type="ECO:0000256" key="2">
    <source>
        <dbReference type="ARBA" id="ARBA00022679"/>
    </source>
</evidence>
<sequence length="288" mass="31679">MKQISSTTPISFGQLRQHWRQQFAENQIESAAIDSRLLLCAAAEIDQAQLIGKEHDLVSPEILARMDGFGQRRLAHEPVARILGEAAFYGRVFSLNADTLVPRPDTEVLVERGLQALPKVGHFIDLGTGTGCIAISLLAERVDCTAVATDIAAGALEMARENATRHEVSDRLELVTSNWFDAIPAQNQFDLILSNPPYIAEHEKALMNKEALDYDPALALFAEDEGMAAYHQILAGAKMRLRQGGKLLFEIGFRQAELMEKAAIAAGAQQVTFFKDLSGHNRVAEISW</sequence>
<keyword evidence="1 5" id="KW-0489">Methyltransferase</keyword>
<comment type="function">
    <text evidence="5">Methylates the class 1 translation termination release factors RF1/PrfA and RF2/PrfB on the glutamine residue of the universally conserved GGQ motif.</text>
</comment>
<dbReference type="Pfam" id="PF05175">
    <property type="entry name" value="MTS"/>
    <property type="match status" value="1"/>
</dbReference>
<reference evidence="8 9" key="1">
    <citation type="submission" date="2019-03" db="EMBL/GenBank/DDBJ databases">
        <title>Genomic Encyclopedia of Type Strains, Phase III (KMG-III): the genomes of soil and plant-associated and newly described type strains.</title>
        <authorList>
            <person name="Whitman W."/>
        </authorList>
    </citation>
    <scope>NUCLEOTIDE SEQUENCE [LARGE SCALE GENOMIC DNA]</scope>
    <source>
        <strain evidence="8 9">CGMCC 1.7002</strain>
    </source>
</reference>
<dbReference type="InterPro" id="IPR004556">
    <property type="entry name" value="HemK-like"/>
</dbReference>
<name>A0A4V3DAD4_9HYPH</name>
<dbReference type="InterPro" id="IPR050320">
    <property type="entry name" value="N5-glutamine_MTase"/>
</dbReference>
<dbReference type="OrthoDB" id="9800643at2"/>
<dbReference type="Proteomes" id="UP000295391">
    <property type="component" value="Unassembled WGS sequence"/>
</dbReference>
<dbReference type="InterPro" id="IPR019874">
    <property type="entry name" value="RF_methyltr_PrmC"/>
</dbReference>
<feature type="binding site" evidence="5">
    <location>
        <position position="179"/>
    </location>
    <ligand>
        <name>S-adenosyl-L-methionine</name>
        <dbReference type="ChEBI" id="CHEBI:59789"/>
    </ligand>
</feature>
<dbReference type="NCBIfam" id="TIGR00536">
    <property type="entry name" value="hemK_fam"/>
    <property type="match status" value="1"/>
</dbReference>
<dbReference type="SUPFAM" id="SSF53335">
    <property type="entry name" value="S-adenosyl-L-methionine-dependent methyltransferases"/>
    <property type="match status" value="1"/>
</dbReference>
<feature type="binding site" evidence="5">
    <location>
        <position position="195"/>
    </location>
    <ligand>
        <name>S-adenosyl-L-methionine</name>
        <dbReference type="ChEBI" id="CHEBI:59789"/>
    </ligand>
</feature>
<keyword evidence="2 5" id="KW-0808">Transferase</keyword>
<evidence type="ECO:0000259" key="6">
    <source>
        <dbReference type="Pfam" id="PF05175"/>
    </source>
</evidence>
<evidence type="ECO:0000256" key="4">
    <source>
        <dbReference type="ARBA" id="ARBA00048391"/>
    </source>
</evidence>
<evidence type="ECO:0000313" key="9">
    <source>
        <dbReference type="Proteomes" id="UP000295391"/>
    </source>
</evidence>
<feature type="domain" description="Release factor glutamine methyltransferase N-terminal" evidence="7">
    <location>
        <begin position="14"/>
        <end position="84"/>
    </location>
</feature>
<dbReference type="EC" id="2.1.1.297" evidence="5"/>
<evidence type="ECO:0000313" key="8">
    <source>
        <dbReference type="EMBL" id="TDQ61480.1"/>
    </source>
</evidence>
<evidence type="ECO:0000256" key="1">
    <source>
        <dbReference type="ARBA" id="ARBA00022603"/>
    </source>
</evidence>
<dbReference type="PANTHER" id="PTHR18895:SF74">
    <property type="entry name" value="MTRF1L RELEASE FACTOR GLUTAMINE METHYLTRANSFERASE"/>
    <property type="match status" value="1"/>
</dbReference>
<dbReference type="PROSITE" id="PS00092">
    <property type="entry name" value="N6_MTASE"/>
    <property type="match status" value="1"/>
</dbReference>
<keyword evidence="3 5" id="KW-0949">S-adenosyl-L-methionine</keyword>
<evidence type="ECO:0000256" key="3">
    <source>
        <dbReference type="ARBA" id="ARBA00022691"/>
    </source>
</evidence>
<feature type="binding site" evidence="5">
    <location>
        <begin position="195"/>
        <end position="198"/>
    </location>
    <ligand>
        <name>substrate</name>
    </ligand>
</feature>
<dbReference type="InterPro" id="IPR002052">
    <property type="entry name" value="DNA_methylase_N6_adenine_CS"/>
</dbReference>
<dbReference type="InterPro" id="IPR029063">
    <property type="entry name" value="SAM-dependent_MTases_sf"/>
</dbReference>
<dbReference type="InterPro" id="IPR007848">
    <property type="entry name" value="Small_mtfrase_dom"/>
</dbReference>
<dbReference type="Gene3D" id="3.40.50.150">
    <property type="entry name" value="Vaccinia Virus protein VP39"/>
    <property type="match status" value="1"/>
</dbReference>
<feature type="binding site" evidence="5">
    <location>
        <position position="150"/>
    </location>
    <ligand>
        <name>S-adenosyl-L-methionine</name>
        <dbReference type="ChEBI" id="CHEBI:59789"/>
    </ligand>
</feature>